<evidence type="ECO:0000259" key="1">
    <source>
        <dbReference type="PROSITE" id="PS50943"/>
    </source>
</evidence>
<keyword evidence="2" id="KW-0238">DNA-binding</keyword>
<dbReference type="Gene3D" id="1.10.260.40">
    <property type="entry name" value="lambda repressor-like DNA-binding domains"/>
    <property type="match status" value="1"/>
</dbReference>
<dbReference type="SMART" id="SM00530">
    <property type="entry name" value="HTH_XRE"/>
    <property type="match status" value="1"/>
</dbReference>
<dbReference type="EMBL" id="GG658170">
    <property type="protein sequence ID" value="EEO30345.1"/>
    <property type="molecule type" value="Genomic_DNA"/>
</dbReference>
<dbReference type="CDD" id="cd00093">
    <property type="entry name" value="HTH_XRE"/>
    <property type="match status" value="1"/>
</dbReference>
<accession>C3XAW9</accession>
<dbReference type="GO" id="GO:0003677">
    <property type="term" value="F:DNA binding"/>
    <property type="evidence" value="ECO:0007669"/>
    <property type="project" value="UniProtKB-KW"/>
</dbReference>
<dbReference type="PROSITE" id="PS50943">
    <property type="entry name" value="HTH_CROC1"/>
    <property type="match status" value="1"/>
</dbReference>
<evidence type="ECO:0000313" key="3">
    <source>
        <dbReference type="Proteomes" id="UP000005089"/>
    </source>
</evidence>
<dbReference type="SUPFAM" id="SSF47413">
    <property type="entry name" value="lambda repressor-like DNA-binding domains"/>
    <property type="match status" value="1"/>
</dbReference>
<dbReference type="Proteomes" id="UP000005089">
    <property type="component" value="Unassembled WGS sequence"/>
</dbReference>
<organism evidence="2 3">
    <name type="scientific">Oxalobacter formigenes OXCC13</name>
    <dbReference type="NCBI Taxonomy" id="556269"/>
    <lineage>
        <taxon>Bacteria</taxon>
        <taxon>Pseudomonadati</taxon>
        <taxon>Pseudomonadota</taxon>
        <taxon>Betaproteobacteria</taxon>
        <taxon>Burkholderiales</taxon>
        <taxon>Oxalobacteraceae</taxon>
        <taxon>Oxalobacter</taxon>
    </lineage>
</organism>
<feature type="domain" description="HTH cro/C1-type" evidence="1">
    <location>
        <begin position="16"/>
        <end position="74"/>
    </location>
</feature>
<gene>
    <name evidence="2" type="ORF">OFBG_01373</name>
</gene>
<keyword evidence="3" id="KW-1185">Reference proteome</keyword>
<dbReference type="Pfam" id="PF01381">
    <property type="entry name" value="HTH_3"/>
    <property type="match status" value="1"/>
</dbReference>
<dbReference type="RefSeq" id="WP_005881426.1">
    <property type="nucleotide sequence ID" value="NZ_CP019430.1"/>
</dbReference>
<dbReference type="HOGENOM" id="CLU_066192_10_1_4"/>
<dbReference type="InterPro" id="IPR001387">
    <property type="entry name" value="Cro/C1-type_HTH"/>
</dbReference>
<dbReference type="STRING" id="847.BRW83_0736"/>
<sequence>MPESPKKYFPLFSRRLKDARIKAGLSQKRLGIEAGIDEFVASTRINRYEKGVHQADEATAILLAHVLGVPLAYFYAEDDSLAEMILGFCQLNRADRNEVLDLVQKKLSPE</sequence>
<dbReference type="GeneID" id="77134636"/>
<dbReference type="OrthoDB" id="6006530at2"/>
<reference evidence="2 3" key="1">
    <citation type="submission" date="2009-02" db="EMBL/GenBank/DDBJ databases">
        <title>The Genome Sequence of Oxalobacter formigenes OXCC13.</title>
        <authorList>
            <consortium name="The Broad Institute Genome Sequencing Platform"/>
            <person name="Ward D."/>
            <person name="Young S.K."/>
            <person name="Kodira C.D."/>
            <person name="Zeng Q."/>
            <person name="Koehrsen M."/>
            <person name="Alvarado L."/>
            <person name="Berlin A."/>
            <person name="Borenstein D."/>
            <person name="Chen Z."/>
            <person name="Engels R."/>
            <person name="Freedman E."/>
            <person name="Gellesch M."/>
            <person name="Goldberg J."/>
            <person name="Griggs A."/>
            <person name="Gujja S."/>
            <person name="Heiman D."/>
            <person name="Hepburn T."/>
            <person name="Howarth C."/>
            <person name="Jen D."/>
            <person name="Larson L."/>
            <person name="Lewis B."/>
            <person name="Mehta T."/>
            <person name="Park D."/>
            <person name="Pearson M."/>
            <person name="Roberts A."/>
            <person name="Saif S."/>
            <person name="Shea T."/>
            <person name="Shenoy N."/>
            <person name="Sisk P."/>
            <person name="Stolte C."/>
            <person name="Sykes S."/>
            <person name="Walk T."/>
            <person name="White J."/>
            <person name="Yandava C."/>
            <person name="Allison M.J."/>
            <person name="Lander E."/>
            <person name="Nusbaum C."/>
            <person name="Galagan J."/>
            <person name="Birren B."/>
        </authorList>
    </citation>
    <scope>NUCLEOTIDE SEQUENCE [LARGE SCALE GENOMIC DNA]</scope>
    <source>
        <strain evidence="2 3">OXCC13</strain>
    </source>
</reference>
<proteinExistence type="predicted"/>
<name>C3XAW9_OXAFO</name>
<dbReference type="eggNOG" id="COG1396">
    <property type="taxonomic scope" value="Bacteria"/>
</dbReference>
<dbReference type="InterPro" id="IPR010982">
    <property type="entry name" value="Lambda_DNA-bd_dom_sf"/>
</dbReference>
<protein>
    <submittedName>
        <fullName evidence="2">DNA-binding helix-turn-helix protein</fullName>
    </submittedName>
</protein>
<evidence type="ECO:0000313" key="2">
    <source>
        <dbReference type="EMBL" id="EEO30345.1"/>
    </source>
</evidence>
<dbReference type="AlphaFoldDB" id="C3XAW9"/>